<evidence type="ECO:0000313" key="2">
    <source>
        <dbReference type="Proteomes" id="UP000469523"/>
    </source>
</evidence>
<accession>A0A6N7XMF6</accession>
<protein>
    <submittedName>
        <fullName evidence="1">Sel1 repeat family protein</fullName>
    </submittedName>
</protein>
<dbReference type="PANTHER" id="PTHR11102:SF160">
    <property type="entry name" value="ERAD-ASSOCIATED E3 UBIQUITIN-PROTEIN LIGASE COMPONENT HRD3"/>
    <property type="match status" value="1"/>
</dbReference>
<comment type="caution">
    <text evidence="1">The sequence shown here is derived from an EMBL/GenBank/DDBJ whole genome shotgun (WGS) entry which is preliminary data.</text>
</comment>
<reference evidence="1 2" key="1">
    <citation type="submission" date="2019-09" db="EMBL/GenBank/DDBJ databases">
        <title>In-depth cultivation of the pig gut microbiome towards novel bacterial diversity and tailored functional studies.</title>
        <authorList>
            <person name="Wylensek D."/>
            <person name="Hitch T.C.A."/>
            <person name="Clavel T."/>
        </authorList>
    </citation>
    <scope>NUCLEOTIDE SEQUENCE [LARGE SCALE GENOMIC DNA]</scope>
    <source>
        <strain evidence="1 2">WCA3-693-APC-4?</strain>
    </source>
</reference>
<proteinExistence type="predicted"/>
<dbReference type="SMART" id="SM00671">
    <property type="entry name" value="SEL1"/>
    <property type="match status" value="2"/>
</dbReference>
<dbReference type="EMBL" id="VUNQ01000060">
    <property type="protein sequence ID" value="MSU03239.1"/>
    <property type="molecule type" value="Genomic_DNA"/>
</dbReference>
<dbReference type="InterPro" id="IPR011990">
    <property type="entry name" value="TPR-like_helical_dom_sf"/>
</dbReference>
<dbReference type="InterPro" id="IPR006597">
    <property type="entry name" value="Sel1-like"/>
</dbReference>
<gene>
    <name evidence="1" type="ORF">FYJ83_17395</name>
</gene>
<sequence>MELFKLSAEGGNEYAAYQLGKLYLKGEEITKDILSAIKWLKLSSQKGNQYGQYLLGKIYLMGEGVPRDKEEAIKWFTLSAEQGNEYAQFFLDNMNKFYNPSVSLVVSKIFHHMSKTFEDNAPLKSLGVGIKVDSKLLRKLREKKMAQGHKKDDHEQQNIEL</sequence>
<organism evidence="1 2">
    <name type="scientific">Tissierella pigra</name>
    <dbReference type="NCBI Taxonomy" id="2607614"/>
    <lineage>
        <taxon>Bacteria</taxon>
        <taxon>Bacillati</taxon>
        <taxon>Bacillota</taxon>
        <taxon>Tissierellia</taxon>
        <taxon>Tissierellales</taxon>
        <taxon>Tissierellaceae</taxon>
        <taxon>Tissierella</taxon>
    </lineage>
</organism>
<dbReference type="Pfam" id="PF08238">
    <property type="entry name" value="Sel1"/>
    <property type="match status" value="2"/>
</dbReference>
<dbReference type="Proteomes" id="UP000469523">
    <property type="component" value="Unassembled WGS sequence"/>
</dbReference>
<keyword evidence="2" id="KW-1185">Reference proteome</keyword>
<dbReference type="AlphaFoldDB" id="A0A6N7XMF6"/>
<dbReference type="SUPFAM" id="SSF81901">
    <property type="entry name" value="HCP-like"/>
    <property type="match status" value="1"/>
</dbReference>
<name>A0A6N7XMF6_9FIRM</name>
<dbReference type="Gene3D" id="1.25.40.10">
    <property type="entry name" value="Tetratricopeptide repeat domain"/>
    <property type="match status" value="1"/>
</dbReference>
<dbReference type="PANTHER" id="PTHR11102">
    <property type="entry name" value="SEL-1-LIKE PROTEIN"/>
    <property type="match status" value="1"/>
</dbReference>
<dbReference type="InterPro" id="IPR050767">
    <property type="entry name" value="Sel1_AlgK"/>
</dbReference>
<evidence type="ECO:0000313" key="1">
    <source>
        <dbReference type="EMBL" id="MSU03239.1"/>
    </source>
</evidence>